<comment type="caution">
    <text evidence="2">The sequence shown here is derived from an EMBL/GenBank/DDBJ whole genome shotgun (WGS) entry which is preliminary data.</text>
</comment>
<feature type="region of interest" description="Disordered" evidence="1">
    <location>
        <begin position="67"/>
        <end position="149"/>
    </location>
</feature>
<sequence length="149" mass="15866">MPCLPPHLLAYAAWASAPAAFVLAPAHTVCCSGLRARSFGARHRSHLLSPRSLASAARASAPVLARGEAAAPPPLTPAAHARRRLRRGLRARRSRRDGSGCAREAWGGQVWRRRERGNGEGAQGQSDGERQAQAEEIDLDSQALFGCDG</sequence>
<proteinExistence type="predicted"/>
<dbReference type="AlphaFoldDB" id="A0A8T0QVE9"/>
<evidence type="ECO:0000256" key="1">
    <source>
        <dbReference type="SAM" id="MobiDB-lite"/>
    </source>
</evidence>
<protein>
    <submittedName>
        <fullName evidence="2">Uncharacterized protein</fullName>
    </submittedName>
</protein>
<feature type="compositionally biased region" description="Basic residues" evidence="1">
    <location>
        <begin position="80"/>
        <end position="95"/>
    </location>
</feature>
<gene>
    <name evidence="2" type="ORF">PVAP13_6NG066900</name>
</gene>
<accession>A0A8T0QVE9</accession>
<organism evidence="2 3">
    <name type="scientific">Panicum virgatum</name>
    <name type="common">Blackwell switchgrass</name>
    <dbReference type="NCBI Taxonomy" id="38727"/>
    <lineage>
        <taxon>Eukaryota</taxon>
        <taxon>Viridiplantae</taxon>
        <taxon>Streptophyta</taxon>
        <taxon>Embryophyta</taxon>
        <taxon>Tracheophyta</taxon>
        <taxon>Spermatophyta</taxon>
        <taxon>Magnoliopsida</taxon>
        <taxon>Liliopsida</taxon>
        <taxon>Poales</taxon>
        <taxon>Poaceae</taxon>
        <taxon>PACMAD clade</taxon>
        <taxon>Panicoideae</taxon>
        <taxon>Panicodae</taxon>
        <taxon>Paniceae</taxon>
        <taxon>Panicinae</taxon>
        <taxon>Panicum</taxon>
        <taxon>Panicum sect. Hiantes</taxon>
    </lineage>
</organism>
<dbReference type="EMBL" id="CM029048">
    <property type="protein sequence ID" value="KAG2576979.1"/>
    <property type="molecule type" value="Genomic_DNA"/>
</dbReference>
<evidence type="ECO:0000313" key="2">
    <source>
        <dbReference type="EMBL" id="KAG2576979.1"/>
    </source>
</evidence>
<keyword evidence="3" id="KW-1185">Reference proteome</keyword>
<dbReference type="Proteomes" id="UP000823388">
    <property type="component" value="Chromosome 6N"/>
</dbReference>
<evidence type="ECO:0000313" key="3">
    <source>
        <dbReference type="Proteomes" id="UP000823388"/>
    </source>
</evidence>
<reference evidence="2" key="1">
    <citation type="submission" date="2020-05" db="EMBL/GenBank/DDBJ databases">
        <title>WGS assembly of Panicum virgatum.</title>
        <authorList>
            <person name="Lovell J.T."/>
            <person name="Jenkins J."/>
            <person name="Shu S."/>
            <person name="Juenger T.E."/>
            <person name="Schmutz J."/>
        </authorList>
    </citation>
    <scope>NUCLEOTIDE SEQUENCE</scope>
    <source>
        <strain evidence="2">AP13</strain>
    </source>
</reference>
<name>A0A8T0QVE9_PANVG</name>